<proteinExistence type="predicted"/>
<dbReference type="OrthoDB" id="6140671at2759"/>
<evidence type="ECO:0000313" key="7">
    <source>
        <dbReference type="EMBL" id="CAD5117395.1"/>
    </source>
</evidence>
<dbReference type="PANTHER" id="PTHR21284">
    <property type="entry name" value="EG:80H7.2 PROTEIN"/>
    <property type="match status" value="1"/>
</dbReference>
<feature type="transmembrane region" description="Helical" evidence="6">
    <location>
        <begin position="188"/>
        <end position="211"/>
    </location>
</feature>
<gene>
    <name evidence="7" type="ORF">DGYR_LOCUS5925</name>
</gene>
<dbReference type="PANTHER" id="PTHR21284:SF12">
    <property type="entry name" value="EG:80H7.2 PROTEIN"/>
    <property type="match status" value="1"/>
</dbReference>
<evidence type="ECO:0000256" key="4">
    <source>
        <dbReference type="ARBA" id="ARBA00023136"/>
    </source>
</evidence>
<evidence type="ECO:0000256" key="5">
    <source>
        <dbReference type="SAM" id="MobiDB-lite"/>
    </source>
</evidence>
<keyword evidence="8" id="KW-1185">Reference proteome</keyword>
<evidence type="ECO:0000313" key="8">
    <source>
        <dbReference type="Proteomes" id="UP000549394"/>
    </source>
</evidence>
<protein>
    <submittedName>
        <fullName evidence="7">DgyrCDS6169</fullName>
    </submittedName>
</protein>
<feature type="transmembrane region" description="Helical" evidence="6">
    <location>
        <begin position="147"/>
        <end position="176"/>
    </location>
</feature>
<dbReference type="InterPro" id="IPR004031">
    <property type="entry name" value="PMP22/EMP/MP20/Claudin"/>
</dbReference>
<evidence type="ECO:0000256" key="2">
    <source>
        <dbReference type="ARBA" id="ARBA00022692"/>
    </source>
</evidence>
<keyword evidence="4 6" id="KW-0472">Membrane</keyword>
<evidence type="ECO:0000256" key="3">
    <source>
        <dbReference type="ARBA" id="ARBA00022989"/>
    </source>
</evidence>
<organism evidence="7 8">
    <name type="scientific">Dimorphilus gyrociliatus</name>
    <dbReference type="NCBI Taxonomy" id="2664684"/>
    <lineage>
        <taxon>Eukaryota</taxon>
        <taxon>Metazoa</taxon>
        <taxon>Spiralia</taxon>
        <taxon>Lophotrochozoa</taxon>
        <taxon>Annelida</taxon>
        <taxon>Polychaeta</taxon>
        <taxon>Polychaeta incertae sedis</taxon>
        <taxon>Dinophilidae</taxon>
        <taxon>Dimorphilus</taxon>
    </lineage>
</organism>
<feature type="transmembrane region" description="Helical" evidence="6">
    <location>
        <begin position="65"/>
        <end position="89"/>
    </location>
</feature>
<accession>A0A7I8VMF0</accession>
<feature type="region of interest" description="Disordered" evidence="5">
    <location>
        <begin position="1"/>
        <end position="27"/>
    </location>
</feature>
<evidence type="ECO:0000256" key="1">
    <source>
        <dbReference type="ARBA" id="ARBA00004141"/>
    </source>
</evidence>
<feature type="region of interest" description="Disordered" evidence="5">
    <location>
        <begin position="295"/>
        <end position="335"/>
    </location>
</feature>
<dbReference type="Proteomes" id="UP000549394">
    <property type="component" value="Unassembled WGS sequence"/>
</dbReference>
<dbReference type="Pfam" id="PF13903">
    <property type="entry name" value="Claudin_2"/>
    <property type="match status" value="1"/>
</dbReference>
<name>A0A7I8VMF0_9ANNE</name>
<keyword evidence="3 6" id="KW-1133">Transmembrane helix</keyword>
<dbReference type="GO" id="GO:0016020">
    <property type="term" value="C:membrane"/>
    <property type="evidence" value="ECO:0007669"/>
    <property type="project" value="UniProtKB-SubCell"/>
</dbReference>
<sequence>MDVQRSKSYEAGFEPEERVPMMYPHPNEIERAPDQQMAPEDLPEKMAADEAPENGMDLKPIGSMLWAGLGANLFSLASLIIAFASPFWLQTYPDSFNTFRNIGLWEACFQNYIHYKDDKQEVYDGCWWILNPEDKYWKLREWLLPPWFITCQVLAIASIIICIVTCIMVMAIMLHFCPVLNHEYHQTFTIYFASALSFAKVMLIFIIGTIFGRLSEDWEWMPRPDWNFLSWGYGFLIISGLGSIAAGVCYFMQARDAYDQLKKKEAEFLDIAQNLAASQSQIQLSYQINDDYSQDYPEKDPDALGTEAPVIYQGYPPTSQYPEYDQRYMERQPYS</sequence>
<feature type="transmembrane region" description="Helical" evidence="6">
    <location>
        <begin position="231"/>
        <end position="252"/>
    </location>
</feature>
<dbReference type="AlphaFoldDB" id="A0A7I8VMF0"/>
<evidence type="ECO:0000256" key="6">
    <source>
        <dbReference type="SAM" id="Phobius"/>
    </source>
</evidence>
<dbReference type="EMBL" id="CAJFCJ010000007">
    <property type="protein sequence ID" value="CAD5117395.1"/>
    <property type="molecule type" value="Genomic_DNA"/>
</dbReference>
<dbReference type="Gene3D" id="1.20.140.150">
    <property type="match status" value="1"/>
</dbReference>
<comment type="caution">
    <text evidence="7">The sequence shown here is derived from an EMBL/GenBank/DDBJ whole genome shotgun (WGS) entry which is preliminary data.</text>
</comment>
<feature type="compositionally biased region" description="Basic and acidic residues" evidence="5">
    <location>
        <begin position="324"/>
        <end position="335"/>
    </location>
</feature>
<keyword evidence="2 6" id="KW-0812">Transmembrane</keyword>
<reference evidence="7 8" key="1">
    <citation type="submission" date="2020-08" db="EMBL/GenBank/DDBJ databases">
        <authorList>
            <person name="Hejnol A."/>
        </authorList>
    </citation>
    <scope>NUCLEOTIDE SEQUENCE [LARGE SCALE GENOMIC DNA]</scope>
</reference>
<comment type="subcellular location">
    <subcellularLocation>
        <location evidence="1">Membrane</location>
        <topology evidence="1">Multi-pass membrane protein</topology>
    </subcellularLocation>
</comment>